<evidence type="ECO:0000313" key="11">
    <source>
        <dbReference type="EMBL" id="RLM60350.1"/>
    </source>
</evidence>
<dbReference type="Proteomes" id="UP000275267">
    <property type="component" value="Unassembled WGS sequence"/>
</dbReference>
<gene>
    <name evidence="11" type="ORF">C2845_PM14G04110</name>
</gene>
<dbReference type="InterPro" id="IPR007810">
    <property type="entry name" value="Pep3/Vps18_beta-prop"/>
</dbReference>
<feature type="domain" description="Pep3/Vps18 RING C-terminal" evidence="10">
    <location>
        <begin position="955"/>
        <end position="1043"/>
    </location>
</feature>
<dbReference type="EMBL" id="PQIB02000016">
    <property type="protein sequence ID" value="RLM60350.1"/>
    <property type="molecule type" value="Genomic_DNA"/>
</dbReference>
<evidence type="ECO:0000256" key="8">
    <source>
        <dbReference type="SAM" id="Coils"/>
    </source>
</evidence>
<feature type="repeat" description="CHCR" evidence="7">
    <location>
        <begin position="680"/>
        <end position="840"/>
    </location>
</feature>
<dbReference type="GO" id="GO:0048284">
    <property type="term" value="P:organelle fusion"/>
    <property type="evidence" value="ECO:0007669"/>
    <property type="project" value="TreeGrafter"/>
</dbReference>
<dbReference type="CDD" id="cd16462">
    <property type="entry name" value="RING-H2_Pep3p-like"/>
    <property type="match status" value="1"/>
</dbReference>
<evidence type="ECO:0000256" key="7">
    <source>
        <dbReference type="PROSITE-ProRule" id="PRU01006"/>
    </source>
</evidence>
<dbReference type="PANTHER" id="PTHR23323:SF26">
    <property type="entry name" value="VACUOLAR PROTEIN SORTING-ASSOCIATED PROTEIN 18 HOMOLOG"/>
    <property type="match status" value="1"/>
</dbReference>
<comment type="subcellular location">
    <subcellularLocation>
        <location evidence="6">Endomembrane system</location>
        <topology evidence="6">Peripheral membrane protein</topology>
        <orientation evidence="6">Cytoplasmic side</orientation>
    </subcellularLocation>
</comment>
<feature type="domain" description="Pep3/Vps18 beta-propeller" evidence="9">
    <location>
        <begin position="345"/>
        <end position="443"/>
    </location>
</feature>
<evidence type="ECO:0000256" key="6">
    <source>
        <dbReference type="ARBA" id="ARBA00029433"/>
    </source>
</evidence>
<evidence type="ECO:0000256" key="3">
    <source>
        <dbReference type="ARBA" id="ARBA00022771"/>
    </source>
</evidence>
<comment type="caution">
    <text evidence="11">The sequence shown here is derived from an EMBL/GenBank/DDBJ whole genome shotgun (WGS) entry which is preliminary data.</text>
</comment>
<evidence type="ECO:0000259" key="9">
    <source>
        <dbReference type="Pfam" id="PF05131"/>
    </source>
</evidence>
<dbReference type="GO" id="GO:0030674">
    <property type="term" value="F:protein-macromolecule adaptor activity"/>
    <property type="evidence" value="ECO:0007669"/>
    <property type="project" value="TreeGrafter"/>
</dbReference>
<dbReference type="GO" id="GO:0030897">
    <property type="term" value="C:HOPS complex"/>
    <property type="evidence" value="ECO:0007669"/>
    <property type="project" value="TreeGrafter"/>
</dbReference>
<dbReference type="Pfam" id="PF05131">
    <property type="entry name" value="Pep3_Vps18"/>
    <property type="match status" value="2"/>
</dbReference>
<comment type="similarity">
    <text evidence="1">Belongs to the VPS18 family.</text>
</comment>
<dbReference type="InterPro" id="IPR058919">
    <property type="entry name" value="Pep3/Vps18_RING_C"/>
</dbReference>
<dbReference type="GO" id="GO:0006904">
    <property type="term" value="P:vesicle docking involved in exocytosis"/>
    <property type="evidence" value="ECO:0007669"/>
    <property type="project" value="TreeGrafter"/>
</dbReference>
<keyword evidence="8" id="KW-0175">Coiled coil</keyword>
<keyword evidence="3" id="KW-0863">Zinc-finger</keyword>
<sequence>MEGGGGQLFSVDPLERQAARGHGVVTSMAAGSDVIVLGTSRGWLVRHDYTFEDAHGKRRLTAPAASSPPADLDLGSGRSGDHSVHRVFLDPGGKHCVATVVHPGGAETYYHHARWPRPKPLPRLRGLLVNAVAWNRQSITEASTKEVILGTESGQIFEMAVDEADKREKYVKPLFQLTEQREGIKDLQMETAVVGNSTRYYVMAVTPTRLYSFTGIGSLETVFTSYSDRAIHFMELPGEIPNSELHFFIKQRRAKHFGWLSGSGIYHGELNFGAQHRSRVQAYIEQHCSFQKASSIALLGSKESGLADATAYTYLDNKPYVKKLCQINPQTVWSLVPISSYHILTFSSSTSGDENFVENKGFFDYSKLGDSGTKPRSFALSEFHFLLLIGDKIKVVNRISQQMVEELVVDNTPETSRGIIGLCSDASTGLFYAYDESSIFQISTSDEGRDMWQVYLDMNHYAAALSHCRNPFQRDQVYLVQADAAFAAKEYFIAASFYAKMNYILSFEEISLKFISIGEQDALRTFLLRRLDNLTKDDKMQITMISTWATELYLDKINRLLLEDSTGTTTNSVAEPNSSEYRSIVNEFRAFLSDSKDVLDEATTMRLLESYGRVDELVYFAGLKEQYEIVVHHYIQQGEARKALEVLQRLNVPVDLVYKFAPDLIMLDAYETVESWMMVRNKLNPGKLIPAMMRYVSEPHAKNETHEVIKYLEFCVKDLENEDPGVHNLLLSLYAKKEDESQLLQFLDTKFGKGQTNGPEFFYDPKYALRLCLQEKRMRACVRIYSMMSMHEEAVALALKVDLELAKAEADKVEDDEELRKKLWLKVAKHVIEQEKGVKRENIKKAIEFLSETNNLLKIEDILPFFPDFVLIDDFKEEICKSLKDYNSQIELLKQEMDDATRGADNIRSDIGALAQRYTVIDREQDCGVCRRKILTVGGLHQVGRSCTSVGHMAPFYVFPCGHAFHAHCLIGHVTRCSSQEHAERILDLQKRLSLMDRKAAKDNGANVNGESIMSTTPVDKLRSQLDDAVASECPFCGDLMIKEISQPFILREESDEKASWEIKPQPTPQKILPMTMSI</sequence>
<dbReference type="GO" id="GO:0006886">
    <property type="term" value="P:intracellular protein transport"/>
    <property type="evidence" value="ECO:0007669"/>
    <property type="project" value="UniProtKB-UniRule"/>
</dbReference>
<evidence type="ECO:0000259" key="10">
    <source>
        <dbReference type="Pfam" id="PF26148"/>
    </source>
</evidence>
<dbReference type="GO" id="GO:0007032">
    <property type="term" value="P:endosome organization"/>
    <property type="evidence" value="ECO:0007669"/>
    <property type="project" value="TreeGrafter"/>
</dbReference>
<keyword evidence="5" id="KW-0472">Membrane</keyword>
<dbReference type="STRING" id="4540.A0A3L6PLZ3"/>
<dbReference type="PROSITE" id="PS50236">
    <property type="entry name" value="CHCR"/>
    <property type="match status" value="1"/>
</dbReference>
<dbReference type="GO" id="GO:0005768">
    <property type="term" value="C:endosome"/>
    <property type="evidence" value="ECO:0007669"/>
    <property type="project" value="TreeGrafter"/>
</dbReference>
<keyword evidence="12" id="KW-1185">Reference proteome</keyword>
<evidence type="ECO:0000256" key="5">
    <source>
        <dbReference type="ARBA" id="ARBA00023136"/>
    </source>
</evidence>
<keyword evidence="4" id="KW-0862">Zinc</keyword>
<dbReference type="Pfam" id="PF00637">
    <property type="entry name" value="Clathrin"/>
    <property type="match status" value="1"/>
</dbReference>
<keyword evidence="2" id="KW-0479">Metal-binding</keyword>
<dbReference type="AlphaFoldDB" id="A0A3L6PLZ3"/>
<evidence type="ECO:0000256" key="4">
    <source>
        <dbReference type="ARBA" id="ARBA00022833"/>
    </source>
</evidence>
<reference evidence="12" key="1">
    <citation type="journal article" date="2019" name="Nat. Commun.">
        <title>The genome of broomcorn millet.</title>
        <authorList>
            <person name="Zou C."/>
            <person name="Miki D."/>
            <person name="Li D."/>
            <person name="Tang Q."/>
            <person name="Xiao L."/>
            <person name="Rajput S."/>
            <person name="Deng P."/>
            <person name="Jia W."/>
            <person name="Huang R."/>
            <person name="Zhang M."/>
            <person name="Sun Y."/>
            <person name="Hu J."/>
            <person name="Fu X."/>
            <person name="Schnable P.S."/>
            <person name="Li F."/>
            <person name="Zhang H."/>
            <person name="Feng B."/>
            <person name="Zhu X."/>
            <person name="Liu R."/>
            <person name="Schnable J.C."/>
            <person name="Zhu J.-K."/>
            <person name="Zhang H."/>
        </authorList>
    </citation>
    <scope>NUCLEOTIDE SEQUENCE [LARGE SCALE GENOMIC DNA]</scope>
</reference>
<evidence type="ECO:0000256" key="1">
    <source>
        <dbReference type="ARBA" id="ARBA00010454"/>
    </source>
</evidence>
<feature type="coiled-coil region" evidence="8">
    <location>
        <begin position="840"/>
        <end position="910"/>
    </location>
</feature>
<dbReference type="InterPro" id="IPR055358">
    <property type="entry name" value="CHCR"/>
</dbReference>
<organism evidence="11 12">
    <name type="scientific">Panicum miliaceum</name>
    <name type="common">Proso millet</name>
    <name type="synonym">Broomcorn millet</name>
    <dbReference type="NCBI Taxonomy" id="4540"/>
    <lineage>
        <taxon>Eukaryota</taxon>
        <taxon>Viridiplantae</taxon>
        <taxon>Streptophyta</taxon>
        <taxon>Embryophyta</taxon>
        <taxon>Tracheophyta</taxon>
        <taxon>Spermatophyta</taxon>
        <taxon>Magnoliopsida</taxon>
        <taxon>Liliopsida</taxon>
        <taxon>Poales</taxon>
        <taxon>Poaceae</taxon>
        <taxon>PACMAD clade</taxon>
        <taxon>Panicoideae</taxon>
        <taxon>Panicodae</taxon>
        <taxon>Paniceae</taxon>
        <taxon>Panicinae</taxon>
        <taxon>Panicum</taxon>
        <taxon>Panicum sect. Panicum</taxon>
    </lineage>
</organism>
<dbReference type="SUPFAM" id="SSF57850">
    <property type="entry name" value="RING/U-box"/>
    <property type="match status" value="1"/>
</dbReference>
<name>A0A3L6PLZ3_PANMI</name>
<evidence type="ECO:0000256" key="2">
    <source>
        <dbReference type="ARBA" id="ARBA00022723"/>
    </source>
</evidence>
<evidence type="ECO:0000313" key="12">
    <source>
        <dbReference type="Proteomes" id="UP000275267"/>
    </source>
</evidence>
<dbReference type="Pfam" id="PF26148">
    <property type="entry name" value="VPS18_RING_C"/>
    <property type="match status" value="1"/>
</dbReference>
<protein>
    <submittedName>
        <fullName evidence="11">Uncharacterized protein</fullName>
    </submittedName>
</protein>
<dbReference type="GO" id="GO:0007033">
    <property type="term" value="P:vacuole organization"/>
    <property type="evidence" value="ECO:0007669"/>
    <property type="project" value="TreeGrafter"/>
</dbReference>
<dbReference type="InterPro" id="IPR000547">
    <property type="entry name" value="Clathrin_H-chain/VPS_repeat"/>
</dbReference>
<dbReference type="PANTHER" id="PTHR23323">
    <property type="entry name" value="VACUOLAR PROTEIN SORTING-ASSOCIATED PROTEIN"/>
    <property type="match status" value="1"/>
</dbReference>
<accession>A0A3L6PLZ3</accession>
<feature type="domain" description="Pep3/Vps18 beta-propeller" evidence="9">
    <location>
        <begin position="8"/>
        <end position="284"/>
    </location>
</feature>
<dbReference type="OrthoDB" id="1845386at2759"/>
<dbReference type="GO" id="GO:0008270">
    <property type="term" value="F:zinc ion binding"/>
    <property type="evidence" value="ECO:0007669"/>
    <property type="project" value="UniProtKB-KW"/>
</dbReference>
<proteinExistence type="inferred from homology"/>